<feature type="domain" description="Knr4/Smi1-like" evidence="1">
    <location>
        <begin position="4"/>
        <end position="134"/>
    </location>
</feature>
<reference evidence="3" key="1">
    <citation type="submission" date="2016-11" db="EMBL/GenBank/DDBJ databases">
        <authorList>
            <person name="Varghese N."/>
            <person name="Submissions S."/>
        </authorList>
    </citation>
    <scope>NUCLEOTIDE SEQUENCE [LARGE SCALE GENOMIC DNA]</scope>
    <source>
        <strain evidence="3">DSM 27989</strain>
    </source>
</reference>
<evidence type="ECO:0000313" key="2">
    <source>
        <dbReference type="EMBL" id="SHK84601.1"/>
    </source>
</evidence>
<name>A0A1M6VT59_9FLAO</name>
<dbReference type="InterPro" id="IPR037883">
    <property type="entry name" value="Knr4/Smi1-like_sf"/>
</dbReference>
<dbReference type="RefSeq" id="WP_072930400.1">
    <property type="nucleotide sequence ID" value="NZ_BMFL01000002.1"/>
</dbReference>
<protein>
    <submittedName>
        <fullName evidence="2">SMI1 / KNR4 family (SUKH-1)</fullName>
    </submittedName>
</protein>
<evidence type="ECO:0000259" key="1">
    <source>
        <dbReference type="Pfam" id="PF09346"/>
    </source>
</evidence>
<dbReference type="InterPro" id="IPR018958">
    <property type="entry name" value="Knr4/Smi1-like_dom"/>
</dbReference>
<dbReference type="SUPFAM" id="SSF160631">
    <property type="entry name" value="SMI1/KNR4-like"/>
    <property type="match status" value="1"/>
</dbReference>
<sequence>MNILQDLEEEFGFVYPEIYKQLYHHKMLDWGETSLNWIGKTFPKLQENPPFLLYSYDFELINPKDILESIKELKTDAENGEIKLDYKYIPFGKTAGGDLYVFQIDLEINNDIPIVFLPHDEDSAEILAKNLQDFTFRQLLESLTEIDEYSTFYNQDEKQLKANLIAQLKTHESYLKPHWIGILKEIYSKDIFKYSYDLPNGSKEEGEGLLTFNELDSLLEKEIGFNNLNESYQFRP</sequence>
<dbReference type="AlphaFoldDB" id="A0A1M6VT59"/>
<accession>A0A1M6VT59</accession>
<gene>
    <name evidence="2" type="ORF">SAMN05443634_10429</name>
</gene>
<dbReference type="Gene3D" id="3.40.1580.10">
    <property type="entry name" value="SMI1/KNR4-like"/>
    <property type="match status" value="1"/>
</dbReference>
<dbReference type="EMBL" id="FRBH01000004">
    <property type="protein sequence ID" value="SHK84601.1"/>
    <property type="molecule type" value="Genomic_DNA"/>
</dbReference>
<dbReference type="STRING" id="1434701.SAMN05443634_10429"/>
<dbReference type="Proteomes" id="UP000184120">
    <property type="component" value="Unassembled WGS sequence"/>
</dbReference>
<organism evidence="2 3">
    <name type="scientific">Chishuiella changwenlii</name>
    <dbReference type="NCBI Taxonomy" id="1434701"/>
    <lineage>
        <taxon>Bacteria</taxon>
        <taxon>Pseudomonadati</taxon>
        <taxon>Bacteroidota</taxon>
        <taxon>Flavobacteriia</taxon>
        <taxon>Flavobacteriales</taxon>
        <taxon>Weeksellaceae</taxon>
        <taxon>Chishuiella</taxon>
    </lineage>
</organism>
<dbReference type="OrthoDB" id="980721at2"/>
<evidence type="ECO:0000313" key="3">
    <source>
        <dbReference type="Proteomes" id="UP000184120"/>
    </source>
</evidence>
<proteinExistence type="predicted"/>
<dbReference type="Pfam" id="PF09346">
    <property type="entry name" value="SMI1_KNR4"/>
    <property type="match status" value="1"/>
</dbReference>